<proteinExistence type="predicted"/>
<organism evidence="3 4">
    <name type="scientific">Ruminiclostridium papyrosolvens DSM 2782</name>
    <dbReference type="NCBI Taxonomy" id="588581"/>
    <lineage>
        <taxon>Bacteria</taxon>
        <taxon>Bacillati</taxon>
        <taxon>Bacillota</taxon>
        <taxon>Clostridia</taxon>
        <taxon>Eubacteriales</taxon>
        <taxon>Oscillospiraceae</taxon>
        <taxon>Ruminiclostridium</taxon>
    </lineage>
</organism>
<dbReference type="RefSeq" id="WP_004620179.1">
    <property type="nucleotide sequence ID" value="NZ_ACXX02000009.1"/>
</dbReference>
<evidence type="ECO:0000256" key="1">
    <source>
        <dbReference type="SAM" id="Coils"/>
    </source>
</evidence>
<keyword evidence="1" id="KW-0175">Coiled coil</keyword>
<evidence type="ECO:0000313" key="4">
    <source>
        <dbReference type="Proteomes" id="UP000003860"/>
    </source>
</evidence>
<gene>
    <name evidence="3" type="ORF">Cpap_1539</name>
</gene>
<dbReference type="PROSITE" id="PS51750">
    <property type="entry name" value="BRO_N"/>
    <property type="match status" value="1"/>
</dbReference>
<dbReference type="Pfam" id="PF02498">
    <property type="entry name" value="Bro-N"/>
    <property type="match status" value="1"/>
</dbReference>
<name>F1TEI1_9FIRM</name>
<evidence type="ECO:0000259" key="2">
    <source>
        <dbReference type="PROSITE" id="PS51750"/>
    </source>
</evidence>
<protein>
    <submittedName>
        <fullName evidence="3">BRO domain protein</fullName>
    </submittedName>
</protein>
<dbReference type="InterPro" id="IPR003497">
    <property type="entry name" value="BRO_N_domain"/>
</dbReference>
<accession>F1TEI1</accession>
<comment type="caution">
    <text evidence="3">The sequence shown here is derived from an EMBL/GenBank/DDBJ whole genome shotgun (WGS) entry which is preliminary data.</text>
</comment>
<feature type="domain" description="Bro-N" evidence="2">
    <location>
        <begin position="1"/>
        <end position="111"/>
    </location>
</feature>
<feature type="coiled-coil region" evidence="1">
    <location>
        <begin position="125"/>
        <end position="154"/>
    </location>
</feature>
<reference evidence="3" key="2">
    <citation type="submission" date="2011-01" db="EMBL/GenBank/DDBJ databases">
        <title>The Non-contiguous Finished genome of Clostridium papyrosolvens.</title>
        <authorList>
            <person name="Lucas S."/>
            <person name="Copeland A."/>
            <person name="Lapidus A."/>
            <person name="Cheng J.-F."/>
            <person name="Goodwin L."/>
            <person name="Pitluck S."/>
            <person name="Misra M."/>
            <person name="Chertkov O."/>
            <person name="Detter J.C."/>
            <person name="Han C."/>
            <person name="Tapia R."/>
            <person name="Land M."/>
            <person name="Hauser L."/>
            <person name="Kyrpides N."/>
            <person name="Ivanova N."/>
            <person name="Pagani I."/>
            <person name="Mouttaki H."/>
            <person name="He Z."/>
            <person name="Zhou J."/>
            <person name="Hemme C.L."/>
            <person name="Woyke T."/>
        </authorList>
    </citation>
    <scope>NUCLEOTIDE SEQUENCE [LARGE SCALE GENOMIC DNA]</scope>
    <source>
        <strain evidence="3">DSM 2782</strain>
    </source>
</reference>
<dbReference type="eggNOG" id="COG3617">
    <property type="taxonomic scope" value="Bacteria"/>
</dbReference>
<keyword evidence="4" id="KW-1185">Reference proteome</keyword>
<dbReference type="STRING" id="588581.Cpap_1539"/>
<dbReference type="Proteomes" id="UP000003860">
    <property type="component" value="Unassembled WGS sequence"/>
</dbReference>
<evidence type="ECO:0000313" key="3">
    <source>
        <dbReference type="EMBL" id="EGD47147.1"/>
    </source>
</evidence>
<dbReference type="OrthoDB" id="9812611at2"/>
<dbReference type="EMBL" id="ACXX02000009">
    <property type="protein sequence ID" value="EGD47147.1"/>
    <property type="molecule type" value="Genomic_DNA"/>
</dbReference>
<sequence>MQLIKSESFGSVQCDVWKDENGEMWFTREQIGQALEYGTPRIAIANIHERNADRIDKFSAVVKLSTPSGIQETYIYSHKGLNEICRFSRQPKADAFMDWVWEVIESIRKHGMYAKDELLDNPDLMIEVITQLKKEREEKKLLQTENKLLSQEKLTWADRKVIEAIVKKIGSNIGYDVAWKEFKKELLYSHGICLNSRITNWRNSTGKKTGPRTLDMIDDDELQACLATATASARHHGIDISDIIKKFEKSA</sequence>
<dbReference type="SMART" id="SM01040">
    <property type="entry name" value="Bro-N"/>
    <property type="match status" value="1"/>
</dbReference>
<dbReference type="AlphaFoldDB" id="F1TEI1"/>
<reference evidence="3" key="1">
    <citation type="submission" date="2009-07" db="EMBL/GenBank/DDBJ databases">
        <authorList>
            <consortium name="US DOE Joint Genome Institute (JGI-PGF)"/>
            <person name="Lucas S."/>
            <person name="Copeland A."/>
            <person name="Lapidus A."/>
            <person name="Glavina del Rio T."/>
            <person name="Tice H."/>
            <person name="Bruce D."/>
            <person name="Goodwin L."/>
            <person name="Pitluck S."/>
            <person name="Larimer F."/>
            <person name="Land M.L."/>
            <person name="Mouttaki H."/>
            <person name="He Z."/>
            <person name="Zhou J."/>
            <person name="Hemme C.L."/>
        </authorList>
    </citation>
    <scope>NUCLEOTIDE SEQUENCE [LARGE SCALE GENOMIC DNA]</scope>
    <source>
        <strain evidence="3">DSM 2782</strain>
    </source>
</reference>